<dbReference type="OrthoDB" id="8546610at2"/>
<accession>A0A653B2B4</accession>
<dbReference type="PANTHER" id="PTHR38037:SF2">
    <property type="entry name" value="ATP-DEPENDENT ZINC PROTEASE DOMAIN-CONTAINING PROTEIN-RELATED"/>
    <property type="match status" value="1"/>
</dbReference>
<dbReference type="AlphaFoldDB" id="A0A653B2B4"/>
<dbReference type="Pfam" id="PF05618">
    <property type="entry name" value="Zn_protease"/>
    <property type="match status" value="1"/>
</dbReference>
<name>A0A653B2B4_ECTOL</name>
<reference evidence="2" key="1">
    <citation type="submission" date="2018-11" db="EMBL/GenBank/DDBJ databases">
        <authorList>
            <consortium name="Genoscope - CEA"/>
            <person name="William W."/>
        </authorList>
    </citation>
    <scope>NUCLEOTIDE SEQUENCE [LARGE SCALE GENOMIC DNA]</scope>
    <source>
        <strain evidence="2">T9AD</strain>
    </source>
</reference>
<dbReference type="EMBL" id="LR130779">
    <property type="protein sequence ID" value="VDN62799.1"/>
    <property type="molecule type" value="Genomic_DNA"/>
</dbReference>
<feature type="domain" description="Retropepsin-like aspartic endopeptidase" evidence="1">
    <location>
        <begin position="25"/>
        <end position="168"/>
    </location>
</feature>
<keyword evidence="2" id="KW-0645">Protease</keyword>
<gene>
    <name evidence="2" type="ORF">POT9AD_1819</name>
</gene>
<dbReference type="InterPro" id="IPR008503">
    <property type="entry name" value="Asp_endopeptidase"/>
</dbReference>
<keyword evidence="2" id="KW-0378">Hydrolase</keyword>
<protein>
    <submittedName>
        <fullName evidence="2">ATP-dependent zinc protease</fullName>
    </submittedName>
</protein>
<dbReference type="Gene3D" id="2.40.70.10">
    <property type="entry name" value="Acid Proteases"/>
    <property type="match status" value="1"/>
</dbReference>
<proteinExistence type="predicted"/>
<dbReference type="InterPro" id="IPR021109">
    <property type="entry name" value="Peptidase_aspartic_dom_sf"/>
</dbReference>
<evidence type="ECO:0000259" key="1">
    <source>
        <dbReference type="Pfam" id="PF05618"/>
    </source>
</evidence>
<evidence type="ECO:0000313" key="2">
    <source>
        <dbReference type="EMBL" id="VDN62799.1"/>
    </source>
</evidence>
<organism evidence="2">
    <name type="scientific">Ectopseudomonas oleovorans</name>
    <name type="common">Pseudomonas oleovorans</name>
    <dbReference type="NCBI Taxonomy" id="301"/>
    <lineage>
        <taxon>Bacteria</taxon>
        <taxon>Pseudomonadati</taxon>
        <taxon>Pseudomonadota</taxon>
        <taxon>Gammaproteobacteria</taxon>
        <taxon>Pseudomonadales</taxon>
        <taxon>Pseudomonadaceae</taxon>
        <taxon>Ectopseudomonas</taxon>
    </lineage>
</organism>
<dbReference type="GO" id="GO:0008233">
    <property type="term" value="F:peptidase activity"/>
    <property type="evidence" value="ECO:0007669"/>
    <property type="project" value="UniProtKB-KW"/>
</dbReference>
<sequence>MKYALLLLAAAISLPAMANQQPDLYGRYELIKLPDLGKTLKAKMDTGAMTASLSAKDIEPFTRDGQDWVRFRLAVDGADDTLYEHPLVRIAEIKKRAEEGGEAGTQDVAYSQRPVIEMPICLGDEEHTIEINLTDRRTFSYPLLIGASAMRDLGAAVDPAERYTRDRPQC</sequence>
<dbReference type="SUPFAM" id="SSF50630">
    <property type="entry name" value="Acid proteases"/>
    <property type="match status" value="1"/>
</dbReference>
<dbReference type="GO" id="GO:0006508">
    <property type="term" value="P:proteolysis"/>
    <property type="evidence" value="ECO:0007669"/>
    <property type="project" value="UniProtKB-KW"/>
</dbReference>
<dbReference type="PANTHER" id="PTHR38037">
    <property type="entry name" value="ZN_PROTEASE DOMAIN-CONTAINING PROTEIN"/>
    <property type="match status" value="1"/>
</dbReference>